<dbReference type="PIRSF" id="PIRSF006488">
    <property type="entry name" value="Exonuc_VII_S"/>
    <property type="match status" value="1"/>
</dbReference>
<dbReference type="PANTHER" id="PTHR34137:SF1">
    <property type="entry name" value="EXODEOXYRIBONUCLEASE 7 SMALL SUBUNIT"/>
    <property type="match status" value="1"/>
</dbReference>
<evidence type="ECO:0000256" key="2">
    <source>
        <dbReference type="ARBA" id="ARBA00022490"/>
    </source>
</evidence>
<accession>A0A1X0VCQ1</accession>
<comment type="subunit">
    <text evidence="6">Heterooligomer composed of large and small subunits.</text>
</comment>
<dbReference type="AlphaFoldDB" id="A0A1X0VCQ1"/>
<comment type="similarity">
    <text evidence="1 6">Belongs to the XseB family.</text>
</comment>
<evidence type="ECO:0000256" key="1">
    <source>
        <dbReference type="ARBA" id="ARBA00009998"/>
    </source>
</evidence>
<keyword evidence="4 6" id="KW-0378">Hydrolase</keyword>
<dbReference type="InterPro" id="IPR003761">
    <property type="entry name" value="Exonuc_VII_S"/>
</dbReference>
<proteinExistence type="inferred from homology"/>
<dbReference type="GO" id="GO:0005829">
    <property type="term" value="C:cytosol"/>
    <property type="evidence" value="ECO:0007669"/>
    <property type="project" value="TreeGrafter"/>
</dbReference>
<dbReference type="PANTHER" id="PTHR34137">
    <property type="entry name" value="EXODEOXYRIBONUCLEASE 7 SMALL SUBUNIT"/>
    <property type="match status" value="1"/>
</dbReference>
<dbReference type="EMBL" id="MPLS01000024">
    <property type="protein sequence ID" value="ORI97461.1"/>
    <property type="molecule type" value="Genomic_DNA"/>
</dbReference>
<dbReference type="Pfam" id="PF02609">
    <property type="entry name" value="Exonuc_VII_S"/>
    <property type="match status" value="1"/>
</dbReference>
<protein>
    <recommendedName>
        <fullName evidence="6">Exodeoxyribonuclease 7 small subunit</fullName>
        <ecNumber evidence="6">3.1.11.6</ecNumber>
    </recommendedName>
    <alternativeName>
        <fullName evidence="6">Exodeoxyribonuclease VII small subunit</fullName>
        <shortName evidence="6">Exonuclease VII small subunit</shortName>
    </alternativeName>
</protein>
<dbReference type="STRING" id="33968.BMS77_08480"/>
<dbReference type="RefSeq" id="WP_080519497.1">
    <property type="nucleotide sequence ID" value="NZ_MPLS01000024.1"/>
</dbReference>
<keyword evidence="3 6" id="KW-0540">Nuclease</keyword>
<dbReference type="GO" id="GO:0009318">
    <property type="term" value="C:exodeoxyribonuclease VII complex"/>
    <property type="evidence" value="ECO:0007669"/>
    <property type="project" value="UniProtKB-UniRule"/>
</dbReference>
<dbReference type="NCBIfam" id="TIGR01280">
    <property type="entry name" value="xseB"/>
    <property type="match status" value="1"/>
</dbReference>
<comment type="function">
    <text evidence="6">Bidirectionally degrades single-stranded DNA into large acid-insoluble oligonucleotides, which are then degraded further into small acid-soluble oligonucleotides.</text>
</comment>
<comment type="subcellular location">
    <subcellularLocation>
        <location evidence="6">Cytoplasm</location>
    </subcellularLocation>
</comment>
<dbReference type="GO" id="GO:0006308">
    <property type="term" value="P:DNA catabolic process"/>
    <property type="evidence" value="ECO:0007669"/>
    <property type="project" value="UniProtKB-UniRule"/>
</dbReference>
<reference evidence="7 8" key="1">
    <citation type="journal article" date="2017" name="Front. Microbiol.">
        <title>Genomic Characterization of Dairy Associated Leuconostoc Species and Diversity of Leuconostocs in Undefined Mixed Mesophilic Starter Cultures.</title>
        <authorList>
            <person name="Frantzen C.A."/>
            <person name="Kot W."/>
            <person name="Pedersen T.B."/>
            <person name="Ardo Y.M."/>
            <person name="Broadbent J.R."/>
            <person name="Neve H."/>
            <person name="Hansen L.H."/>
            <person name="Dal Bello F."/>
            <person name="Ostlie H.M."/>
            <person name="Kleppen H.P."/>
            <person name="Vogensen F.K."/>
            <person name="Holo H."/>
        </authorList>
    </citation>
    <scope>NUCLEOTIDE SEQUENCE [LARGE SCALE GENOMIC DNA]</scope>
    <source>
        <strain evidence="7 8">LMGCF08</strain>
    </source>
</reference>
<evidence type="ECO:0000256" key="4">
    <source>
        <dbReference type="ARBA" id="ARBA00022801"/>
    </source>
</evidence>
<evidence type="ECO:0000256" key="5">
    <source>
        <dbReference type="ARBA" id="ARBA00022839"/>
    </source>
</evidence>
<dbReference type="SUPFAM" id="SSF116842">
    <property type="entry name" value="XseB-like"/>
    <property type="match status" value="1"/>
</dbReference>
<organism evidence="7 8">
    <name type="scientific">Leuconostoc pseudomesenteroides</name>
    <dbReference type="NCBI Taxonomy" id="33968"/>
    <lineage>
        <taxon>Bacteria</taxon>
        <taxon>Bacillati</taxon>
        <taxon>Bacillota</taxon>
        <taxon>Bacilli</taxon>
        <taxon>Lactobacillales</taxon>
        <taxon>Lactobacillaceae</taxon>
        <taxon>Leuconostoc</taxon>
    </lineage>
</organism>
<dbReference type="Gene3D" id="1.10.287.1040">
    <property type="entry name" value="Exonuclease VII, small subunit"/>
    <property type="match status" value="1"/>
</dbReference>
<evidence type="ECO:0000256" key="6">
    <source>
        <dbReference type="HAMAP-Rule" id="MF_00337"/>
    </source>
</evidence>
<dbReference type="InterPro" id="IPR037004">
    <property type="entry name" value="Exonuc_VII_ssu_sf"/>
</dbReference>
<evidence type="ECO:0000313" key="7">
    <source>
        <dbReference type="EMBL" id="ORI97461.1"/>
    </source>
</evidence>
<dbReference type="EC" id="3.1.11.6" evidence="6"/>
<keyword evidence="2 6" id="KW-0963">Cytoplasm</keyword>
<comment type="caution">
    <text evidence="7">The sequence shown here is derived from an EMBL/GenBank/DDBJ whole genome shotgun (WGS) entry which is preliminary data.</text>
</comment>
<name>A0A1X0VCQ1_LEUPS</name>
<evidence type="ECO:0000313" key="8">
    <source>
        <dbReference type="Proteomes" id="UP000192288"/>
    </source>
</evidence>
<comment type="catalytic activity">
    <reaction evidence="6">
        <text>Exonucleolytic cleavage in either 5'- to 3'- or 3'- to 5'-direction to yield nucleoside 5'-phosphates.</text>
        <dbReference type="EC" id="3.1.11.6"/>
    </reaction>
</comment>
<dbReference type="GO" id="GO:0008855">
    <property type="term" value="F:exodeoxyribonuclease VII activity"/>
    <property type="evidence" value="ECO:0007669"/>
    <property type="project" value="UniProtKB-UniRule"/>
</dbReference>
<keyword evidence="5 6" id="KW-0269">Exonuclease</keyword>
<sequence length="74" mass="8268">MSEQLTFEEKLQQLETIVSQLEKGDRPLETALVDFQTGVGLVKDLQKTLKSAEETLAKVMDDNGELSDLELTND</sequence>
<dbReference type="HAMAP" id="MF_00337">
    <property type="entry name" value="Exonuc_7_S"/>
    <property type="match status" value="1"/>
</dbReference>
<dbReference type="Proteomes" id="UP000192288">
    <property type="component" value="Unassembled WGS sequence"/>
</dbReference>
<dbReference type="NCBIfam" id="NF002138">
    <property type="entry name" value="PRK00977.1-2"/>
    <property type="match status" value="1"/>
</dbReference>
<gene>
    <name evidence="6" type="primary">xseB</name>
    <name evidence="7" type="ORF">BMR96_06920</name>
</gene>
<evidence type="ECO:0000256" key="3">
    <source>
        <dbReference type="ARBA" id="ARBA00022722"/>
    </source>
</evidence>